<dbReference type="EMBL" id="CP095073">
    <property type="protein sequence ID" value="UOQ45524.1"/>
    <property type="molecule type" value="Genomic_DNA"/>
</dbReference>
<dbReference type="InterPro" id="IPR013011">
    <property type="entry name" value="PTS_EIIB_2"/>
</dbReference>
<sequence length="94" mass="10354">MKKKQVLVACGAGIATSTVVNNAIEEMAKEHKLDVDLKQIKIAEVNSYVDTADLLVTTAMTKKEYPFPVVNARSFLTGIGTEDTKQEILEELKK</sequence>
<evidence type="ECO:0000259" key="2">
    <source>
        <dbReference type="PROSITE" id="PS51099"/>
    </source>
</evidence>
<accession>A0ABY4EPG6</accession>
<organism evidence="3 4">
    <name type="scientific">Halobacillus salinarum</name>
    <dbReference type="NCBI Taxonomy" id="2932257"/>
    <lineage>
        <taxon>Bacteria</taxon>
        <taxon>Bacillati</taxon>
        <taxon>Bacillota</taxon>
        <taxon>Bacilli</taxon>
        <taxon>Bacillales</taxon>
        <taxon>Bacillaceae</taxon>
        <taxon>Halobacillus</taxon>
    </lineage>
</organism>
<protein>
    <submittedName>
        <fullName evidence="3">PTS sugar transporter subunit IIB</fullName>
    </submittedName>
</protein>
<dbReference type="Proteomes" id="UP000831787">
    <property type="component" value="Chromosome"/>
</dbReference>
<evidence type="ECO:0000256" key="1">
    <source>
        <dbReference type="ARBA" id="ARBA00022679"/>
    </source>
</evidence>
<keyword evidence="3" id="KW-0762">Sugar transport</keyword>
<proteinExistence type="predicted"/>
<keyword evidence="3" id="KW-0813">Transport</keyword>
<reference evidence="3 4" key="1">
    <citation type="submission" date="2022-04" db="EMBL/GenBank/DDBJ databases">
        <title>Halobacillus sp. isolated from saltern.</title>
        <authorList>
            <person name="Won M."/>
            <person name="Lee C.-M."/>
            <person name="Woen H.-Y."/>
            <person name="Kwon S.-W."/>
        </authorList>
    </citation>
    <scope>NUCLEOTIDE SEQUENCE [LARGE SCALE GENOMIC DNA]</scope>
    <source>
        <strain evidence="3 4">SSBR10-3</strain>
    </source>
</reference>
<name>A0ABY4EPG6_9BACI</name>
<keyword evidence="1" id="KW-0808">Transferase</keyword>
<feature type="domain" description="PTS EIIB type-2" evidence="2">
    <location>
        <begin position="4"/>
        <end position="94"/>
    </location>
</feature>
<keyword evidence="4" id="KW-1185">Reference proteome</keyword>
<dbReference type="InterPro" id="IPR003501">
    <property type="entry name" value="PTS_EIIB_2/3"/>
</dbReference>
<dbReference type="InterPro" id="IPR036095">
    <property type="entry name" value="PTS_EIIB-like_sf"/>
</dbReference>
<dbReference type="Pfam" id="PF02302">
    <property type="entry name" value="PTS_IIB"/>
    <property type="match status" value="1"/>
</dbReference>
<evidence type="ECO:0000313" key="4">
    <source>
        <dbReference type="Proteomes" id="UP000831787"/>
    </source>
</evidence>
<gene>
    <name evidence="3" type="ORF">MUN89_06155</name>
</gene>
<dbReference type="CDD" id="cd05566">
    <property type="entry name" value="PTS_IIB_galactitol"/>
    <property type="match status" value="1"/>
</dbReference>
<evidence type="ECO:0000313" key="3">
    <source>
        <dbReference type="EMBL" id="UOQ45524.1"/>
    </source>
</evidence>
<dbReference type="SUPFAM" id="SSF52794">
    <property type="entry name" value="PTS system IIB component-like"/>
    <property type="match status" value="1"/>
</dbReference>
<dbReference type="PROSITE" id="PS51099">
    <property type="entry name" value="PTS_EIIB_TYPE_2"/>
    <property type="match status" value="1"/>
</dbReference>
<dbReference type="RefSeq" id="WP_244712296.1">
    <property type="nucleotide sequence ID" value="NZ_CP095073.1"/>
</dbReference>
<dbReference type="Gene3D" id="3.40.50.2300">
    <property type="match status" value="1"/>
</dbReference>